<dbReference type="AlphaFoldDB" id="A0A0U4NF70"/>
<protein>
    <submittedName>
        <fullName evidence="2">Biotin/lipoyl attachment protein</fullName>
    </submittedName>
</protein>
<dbReference type="InterPro" id="IPR000089">
    <property type="entry name" value="Biotin_lipoyl"/>
</dbReference>
<keyword evidence="1" id="KW-0092">Biotin</keyword>
<evidence type="ECO:0000256" key="1">
    <source>
        <dbReference type="ARBA" id="ARBA00023267"/>
    </source>
</evidence>
<dbReference type="Proteomes" id="UP000217696">
    <property type="component" value="Chromosome"/>
</dbReference>
<dbReference type="Gene3D" id="2.40.50.100">
    <property type="match status" value="1"/>
</dbReference>
<dbReference type="CDD" id="cd06850">
    <property type="entry name" value="biotinyl_domain"/>
    <property type="match status" value="1"/>
</dbReference>
<dbReference type="PROSITE" id="PS50968">
    <property type="entry name" value="BIOTINYL_LIPOYL"/>
    <property type="match status" value="1"/>
</dbReference>
<keyword evidence="3" id="KW-1185">Reference proteome</keyword>
<reference evidence="2 3" key="1">
    <citation type="submission" date="2015-12" db="EMBL/GenBank/DDBJ databases">
        <title>Genome sequence of Aneurinibacillus soli.</title>
        <authorList>
            <person name="Lee J.S."/>
            <person name="Lee K.C."/>
            <person name="Kim K.K."/>
            <person name="Lee B.W."/>
        </authorList>
    </citation>
    <scope>NUCLEOTIDE SEQUENCE [LARGE SCALE GENOMIC DNA]</scope>
    <source>
        <strain evidence="2 3">CB4</strain>
    </source>
</reference>
<gene>
    <name evidence="2" type="primary">yngHB</name>
    <name evidence="2" type="ORF">CB4_01650</name>
</gene>
<dbReference type="PANTHER" id="PTHR45266:SF3">
    <property type="entry name" value="OXALOACETATE DECARBOXYLASE ALPHA CHAIN"/>
    <property type="match status" value="1"/>
</dbReference>
<organism evidence="2 3">
    <name type="scientific">Aneurinibacillus soli</name>
    <dbReference type="NCBI Taxonomy" id="1500254"/>
    <lineage>
        <taxon>Bacteria</taxon>
        <taxon>Bacillati</taxon>
        <taxon>Bacillota</taxon>
        <taxon>Bacilli</taxon>
        <taxon>Bacillales</taxon>
        <taxon>Paenibacillaceae</taxon>
        <taxon>Aneurinibacillus group</taxon>
        <taxon>Aneurinibacillus</taxon>
    </lineage>
</organism>
<dbReference type="EMBL" id="AP017312">
    <property type="protein sequence ID" value="BAU27476.1"/>
    <property type="molecule type" value="Genomic_DNA"/>
</dbReference>
<dbReference type="KEGG" id="asoc:CB4_01650"/>
<dbReference type="NCBIfam" id="NF004547">
    <property type="entry name" value="PRK05889.1"/>
    <property type="match status" value="1"/>
</dbReference>
<dbReference type="Pfam" id="PF00364">
    <property type="entry name" value="Biotin_lipoyl"/>
    <property type="match status" value="1"/>
</dbReference>
<evidence type="ECO:0000313" key="2">
    <source>
        <dbReference type="EMBL" id="BAU27476.1"/>
    </source>
</evidence>
<dbReference type="InterPro" id="IPR050709">
    <property type="entry name" value="Biotin_Carboxyl_Carrier/Decarb"/>
</dbReference>
<dbReference type="InterPro" id="IPR011053">
    <property type="entry name" value="Single_hybrid_motif"/>
</dbReference>
<dbReference type="NCBIfam" id="NF006079">
    <property type="entry name" value="PRK08225.1"/>
    <property type="match status" value="1"/>
</dbReference>
<sequence>MMKQVVANMAGTVINVLVNTGDSVQPGSDVVMLESMKMEVPVTAEAAGIVAQVKVTIGDFVNEGDVLIEIED</sequence>
<name>A0A0U4NF70_9BACL</name>
<evidence type="ECO:0000313" key="3">
    <source>
        <dbReference type="Proteomes" id="UP000217696"/>
    </source>
</evidence>
<accession>A0A0U4NF70</accession>
<proteinExistence type="predicted"/>
<dbReference type="PANTHER" id="PTHR45266">
    <property type="entry name" value="OXALOACETATE DECARBOXYLASE ALPHA CHAIN"/>
    <property type="match status" value="1"/>
</dbReference>
<dbReference type="SUPFAM" id="SSF51230">
    <property type="entry name" value="Single hybrid motif"/>
    <property type="match status" value="1"/>
</dbReference>